<dbReference type="InterPro" id="IPR050109">
    <property type="entry name" value="HTH-type_TetR-like_transc_reg"/>
</dbReference>
<dbReference type="Proteomes" id="UP000662986">
    <property type="component" value="Chromosome"/>
</dbReference>
<gene>
    <name evidence="7" type="ORF">JWS13_24155</name>
</gene>
<dbReference type="InterPro" id="IPR009057">
    <property type="entry name" value="Homeodomain-like_sf"/>
</dbReference>
<feature type="domain" description="HTH tetR-type" evidence="6">
    <location>
        <begin position="7"/>
        <end position="67"/>
    </location>
</feature>
<evidence type="ECO:0000256" key="3">
    <source>
        <dbReference type="ARBA" id="ARBA00023125"/>
    </source>
</evidence>
<dbReference type="PANTHER" id="PTHR30055">
    <property type="entry name" value="HTH-TYPE TRANSCRIPTIONAL REGULATOR RUTR"/>
    <property type="match status" value="1"/>
</dbReference>
<keyword evidence="1" id="KW-0678">Repressor</keyword>
<evidence type="ECO:0000259" key="6">
    <source>
        <dbReference type="PROSITE" id="PS50977"/>
    </source>
</evidence>
<dbReference type="PANTHER" id="PTHR30055:SF226">
    <property type="entry name" value="HTH-TYPE TRANSCRIPTIONAL REGULATOR PKSA"/>
    <property type="match status" value="1"/>
</dbReference>
<dbReference type="Pfam" id="PF13977">
    <property type="entry name" value="TetR_C_6"/>
    <property type="match status" value="1"/>
</dbReference>
<dbReference type="Pfam" id="PF00440">
    <property type="entry name" value="TetR_N"/>
    <property type="match status" value="1"/>
</dbReference>
<keyword evidence="3 5" id="KW-0238">DNA-binding</keyword>
<dbReference type="InterPro" id="IPR039538">
    <property type="entry name" value="BetI_C"/>
</dbReference>
<organism evidence="7 8">
    <name type="scientific">Rhodococcus pseudokoreensis</name>
    <dbReference type="NCBI Taxonomy" id="2811421"/>
    <lineage>
        <taxon>Bacteria</taxon>
        <taxon>Bacillati</taxon>
        <taxon>Actinomycetota</taxon>
        <taxon>Actinomycetes</taxon>
        <taxon>Mycobacteriales</taxon>
        <taxon>Nocardiaceae</taxon>
        <taxon>Rhodococcus</taxon>
    </lineage>
</organism>
<dbReference type="EMBL" id="CP070619">
    <property type="protein sequence ID" value="QSE91508.1"/>
    <property type="molecule type" value="Genomic_DNA"/>
</dbReference>
<dbReference type="InterPro" id="IPR036271">
    <property type="entry name" value="Tet_transcr_reg_TetR-rel_C_sf"/>
</dbReference>
<protein>
    <submittedName>
        <fullName evidence="7">TetR/AcrR family transcriptional regulator</fullName>
    </submittedName>
</protein>
<proteinExistence type="predicted"/>
<evidence type="ECO:0000256" key="2">
    <source>
        <dbReference type="ARBA" id="ARBA00023015"/>
    </source>
</evidence>
<keyword evidence="2" id="KW-0805">Transcription regulation</keyword>
<dbReference type="RefSeq" id="WP_206007935.1">
    <property type="nucleotide sequence ID" value="NZ_CP070619.1"/>
</dbReference>
<dbReference type="InterPro" id="IPR001647">
    <property type="entry name" value="HTH_TetR"/>
</dbReference>
<evidence type="ECO:0000256" key="1">
    <source>
        <dbReference type="ARBA" id="ARBA00022491"/>
    </source>
</evidence>
<evidence type="ECO:0000313" key="8">
    <source>
        <dbReference type="Proteomes" id="UP000662986"/>
    </source>
</evidence>
<dbReference type="PRINTS" id="PR00455">
    <property type="entry name" value="HTHTETR"/>
</dbReference>
<evidence type="ECO:0000256" key="5">
    <source>
        <dbReference type="PROSITE-ProRule" id="PRU00335"/>
    </source>
</evidence>
<dbReference type="PROSITE" id="PS50977">
    <property type="entry name" value="HTH_TETR_2"/>
    <property type="match status" value="1"/>
</dbReference>
<reference evidence="7 8" key="1">
    <citation type="journal article" date="2021" name="Microbiol. Resour. Announc.">
        <title>Complete Genome Sequences of Two Rhodococcus sp. Strains with Large and Linear Chromosomes, Isolated from Apple Rhizosphere.</title>
        <authorList>
            <person name="Benning S."/>
            <person name="Brugnone N."/>
            <person name="Siani R."/>
            <person name="Kublik S."/>
            <person name="Schloter M."/>
            <person name="Rad V."/>
        </authorList>
    </citation>
    <scope>NUCLEOTIDE SEQUENCE [LARGE SCALE GENOMIC DNA]</scope>
    <source>
        <strain evidence="7 8">R79</strain>
    </source>
</reference>
<accession>A0A974W584</accession>
<keyword evidence="4" id="KW-0804">Transcription</keyword>
<reference evidence="7 8" key="2">
    <citation type="journal article" date="2022" name="Arch. Microbiol.">
        <title>Rhodococcus pseudokoreensis sp. nov. isolated from the rhizosphere of young M26 apple rootstocks.</title>
        <authorList>
            <person name="Kampfer P."/>
            <person name="Glaeser S.P."/>
            <person name="Blom J."/>
            <person name="Wolf J."/>
            <person name="Benning S."/>
            <person name="Schloter M."/>
            <person name="Neumann-Schaal M."/>
        </authorList>
    </citation>
    <scope>NUCLEOTIDE SEQUENCE [LARGE SCALE GENOMIC DNA]</scope>
    <source>
        <strain evidence="7 8">R79</strain>
    </source>
</reference>
<dbReference type="SUPFAM" id="SSF46689">
    <property type="entry name" value="Homeodomain-like"/>
    <property type="match status" value="1"/>
</dbReference>
<dbReference type="SUPFAM" id="SSF48498">
    <property type="entry name" value="Tetracyclin repressor-like, C-terminal domain"/>
    <property type="match status" value="1"/>
</dbReference>
<evidence type="ECO:0000256" key="4">
    <source>
        <dbReference type="ARBA" id="ARBA00023163"/>
    </source>
</evidence>
<sequence length="212" mass="23375">MAYVKAAERETQIIAAAIREFSERGVPGTTLRAVAGRAGIPLGTLHYVFASKDQLLRAVITTVIGEISETLRAELEADKGVEHALRHGVGNFWNKLVTSRVGLQIMQYELMTYSLRSDSARELAQLQYERYGSLVTEFCERAAQAAGERCAIGFDTLGRMALAQVDGLILQYIAKPDPDRARRDLDHALNMLVLYADPQPVARTKPLKADTA</sequence>
<evidence type="ECO:0000313" key="7">
    <source>
        <dbReference type="EMBL" id="QSE91508.1"/>
    </source>
</evidence>
<dbReference type="Gene3D" id="1.10.357.10">
    <property type="entry name" value="Tetracycline Repressor, domain 2"/>
    <property type="match status" value="1"/>
</dbReference>
<feature type="DNA-binding region" description="H-T-H motif" evidence="5">
    <location>
        <begin position="30"/>
        <end position="49"/>
    </location>
</feature>
<keyword evidence="8" id="KW-1185">Reference proteome</keyword>
<name>A0A974W584_9NOCA</name>